<accession>A0ABD0Y7D9</accession>
<name>A0ABD0Y7D9_9HEMI</name>
<organism evidence="3 4">
    <name type="scientific">Ranatra chinensis</name>
    <dbReference type="NCBI Taxonomy" id="642074"/>
    <lineage>
        <taxon>Eukaryota</taxon>
        <taxon>Metazoa</taxon>
        <taxon>Ecdysozoa</taxon>
        <taxon>Arthropoda</taxon>
        <taxon>Hexapoda</taxon>
        <taxon>Insecta</taxon>
        <taxon>Pterygota</taxon>
        <taxon>Neoptera</taxon>
        <taxon>Paraneoptera</taxon>
        <taxon>Hemiptera</taxon>
        <taxon>Heteroptera</taxon>
        <taxon>Panheteroptera</taxon>
        <taxon>Nepomorpha</taxon>
        <taxon>Nepidae</taxon>
        <taxon>Ranatrinae</taxon>
        <taxon>Ranatra</taxon>
    </lineage>
</organism>
<proteinExistence type="inferred from homology"/>
<keyword evidence="1" id="KW-0687">Ribonucleoprotein</keyword>
<evidence type="ECO:0000259" key="2">
    <source>
        <dbReference type="Pfam" id="PF12397"/>
    </source>
</evidence>
<gene>
    <name evidence="3" type="ORF">AAG570_014105</name>
</gene>
<dbReference type="PANTHER" id="PTHR13457:SF1">
    <property type="entry name" value="HEAT REPEAT-CONTAINING PROTEIN 1"/>
    <property type="match status" value="1"/>
</dbReference>
<comment type="subcellular location">
    <subcellularLocation>
        <location evidence="1">Nucleus</location>
        <location evidence="1">Nucleolus</location>
    </subcellularLocation>
</comment>
<sequence length="407" mass="45916">MPLTSLAAQLKKLETPQTSLLFHKKTRPSFLFDAKEAAEFDRDTFYDLGLSGLEELKKLNPRFSDFEDTLFDITSKSFERAVETQETNKKLDSRIREFLALLSPYFLLRSAHKALEWLIHRYHVEQYNVADLLCLGLPYHETNTFGRLLGLLEIGDNDPAWLWLVPVRRASVPLSKTALLNRAATDMAFFRFVANMPDNAIKIHGKSASSLGTLFCFYCTTLLGALEYSSRVTELHVSHLLPSIMAALADRNLPDYTASAYIILARLMTKIQLAEKVVHGLYNKISKVEHAKLCSESVLMLVLMTQNDSSRASLPERAVKRIATVTSSPNGGWFVPTLVTLVETSVGLVVTPLVCGLLRTVLKMVQSGTDNLEELKRFVHDLLLGDLRFDDEDFEQVFRLVHALCLY</sequence>
<comment type="caution">
    <text evidence="3">The sequence shown here is derived from an EMBL/GenBank/DDBJ whole genome shotgun (WGS) entry which is preliminary data.</text>
</comment>
<dbReference type="PANTHER" id="PTHR13457">
    <property type="entry name" value="BAP28"/>
    <property type="match status" value="1"/>
</dbReference>
<dbReference type="InterPro" id="IPR040191">
    <property type="entry name" value="UTP10"/>
</dbReference>
<reference evidence="3 4" key="1">
    <citation type="submission" date="2024-07" db="EMBL/GenBank/DDBJ databases">
        <title>Chromosome-level genome assembly of the water stick insect Ranatra chinensis (Heteroptera: Nepidae).</title>
        <authorList>
            <person name="Liu X."/>
        </authorList>
    </citation>
    <scope>NUCLEOTIDE SEQUENCE [LARGE SCALE GENOMIC DNA]</scope>
    <source>
        <strain evidence="3">Cailab_2021Rc</strain>
        <tissue evidence="3">Muscle</tissue>
    </source>
</reference>
<dbReference type="GO" id="GO:0005730">
    <property type="term" value="C:nucleolus"/>
    <property type="evidence" value="ECO:0007669"/>
    <property type="project" value="UniProtKB-SubCell"/>
</dbReference>
<keyword evidence="1" id="KW-0698">rRNA processing</keyword>
<dbReference type="GO" id="GO:0006364">
    <property type="term" value="P:rRNA processing"/>
    <property type="evidence" value="ECO:0007669"/>
    <property type="project" value="UniProtKB-UniRule"/>
</dbReference>
<evidence type="ECO:0000256" key="1">
    <source>
        <dbReference type="RuleBase" id="RU367065"/>
    </source>
</evidence>
<keyword evidence="4" id="KW-1185">Reference proteome</keyword>
<dbReference type="AlphaFoldDB" id="A0ABD0Y7D9"/>
<dbReference type="EMBL" id="JBFDAA010000115">
    <property type="protein sequence ID" value="KAL1109948.1"/>
    <property type="molecule type" value="Genomic_DNA"/>
</dbReference>
<comment type="similarity">
    <text evidence="1">Belongs to the HEATR1/UTP10 family.</text>
</comment>
<dbReference type="InterPro" id="IPR022125">
    <property type="entry name" value="U3snoRNP10_N"/>
</dbReference>
<dbReference type="GO" id="GO:1990904">
    <property type="term" value="C:ribonucleoprotein complex"/>
    <property type="evidence" value="ECO:0007669"/>
    <property type="project" value="UniProtKB-KW"/>
</dbReference>
<evidence type="ECO:0000313" key="3">
    <source>
        <dbReference type="EMBL" id="KAL1109948.1"/>
    </source>
</evidence>
<dbReference type="Proteomes" id="UP001558652">
    <property type="component" value="Unassembled WGS sequence"/>
</dbReference>
<protein>
    <recommendedName>
        <fullName evidence="1">HEAT repeat-containing protein 1</fullName>
    </recommendedName>
</protein>
<feature type="domain" description="U3 small nucleolar RNA-associated protein 10 N-terminal" evidence="2">
    <location>
        <begin position="237"/>
        <end position="346"/>
    </location>
</feature>
<dbReference type="Pfam" id="PF12397">
    <property type="entry name" value="U3snoRNP10"/>
    <property type="match status" value="1"/>
</dbReference>
<keyword evidence="1" id="KW-0690">Ribosome biogenesis</keyword>
<keyword evidence="1" id="KW-0539">Nucleus</keyword>
<evidence type="ECO:0000313" key="4">
    <source>
        <dbReference type="Proteomes" id="UP001558652"/>
    </source>
</evidence>
<comment type="function">
    <text evidence="1">Involved in nucleolar processing of pre-18S ribosomal RNA.</text>
</comment>